<dbReference type="STRING" id="1149755.A0A2J6RCX5"/>
<reference evidence="2 3" key="1">
    <citation type="submission" date="2016-04" db="EMBL/GenBank/DDBJ databases">
        <title>A degradative enzymes factory behind the ericoid mycorrhizal symbiosis.</title>
        <authorList>
            <consortium name="DOE Joint Genome Institute"/>
            <person name="Martino E."/>
            <person name="Morin E."/>
            <person name="Grelet G."/>
            <person name="Kuo A."/>
            <person name="Kohler A."/>
            <person name="Daghino S."/>
            <person name="Barry K."/>
            <person name="Choi C."/>
            <person name="Cichocki N."/>
            <person name="Clum A."/>
            <person name="Copeland A."/>
            <person name="Hainaut M."/>
            <person name="Haridas S."/>
            <person name="Labutti K."/>
            <person name="Lindquist E."/>
            <person name="Lipzen A."/>
            <person name="Khouja H.-R."/>
            <person name="Murat C."/>
            <person name="Ohm R."/>
            <person name="Olson A."/>
            <person name="Spatafora J."/>
            <person name="Veneault-Fourrey C."/>
            <person name="Henrissat B."/>
            <person name="Grigoriev I."/>
            <person name="Martin F."/>
            <person name="Perotto S."/>
        </authorList>
    </citation>
    <scope>NUCLEOTIDE SEQUENCE [LARGE SCALE GENOMIC DNA]</scope>
    <source>
        <strain evidence="2 3">F</strain>
    </source>
</reference>
<dbReference type="GO" id="GO:0016787">
    <property type="term" value="F:hydrolase activity"/>
    <property type="evidence" value="ECO:0007669"/>
    <property type="project" value="UniProtKB-KW"/>
</dbReference>
<keyword evidence="2" id="KW-0378">Hydrolase</keyword>
<evidence type="ECO:0000313" key="3">
    <source>
        <dbReference type="Proteomes" id="UP000235786"/>
    </source>
</evidence>
<evidence type="ECO:0000256" key="1">
    <source>
        <dbReference type="SAM" id="SignalP"/>
    </source>
</evidence>
<name>A0A2J6RCX5_HYAVF</name>
<keyword evidence="1" id="KW-0732">Signal</keyword>
<gene>
    <name evidence="2" type="ORF">L207DRAFT_637478</name>
</gene>
<organism evidence="2 3">
    <name type="scientific">Hyaloscypha variabilis (strain UAMH 11265 / GT02V1 / F)</name>
    <name type="common">Meliniomyces variabilis</name>
    <dbReference type="NCBI Taxonomy" id="1149755"/>
    <lineage>
        <taxon>Eukaryota</taxon>
        <taxon>Fungi</taxon>
        <taxon>Dikarya</taxon>
        <taxon>Ascomycota</taxon>
        <taxon>Pezizomycotina</taxon>
        <taxon>Leotiomycetes</taxon>
        <taxon>Helotiales</taxon>
        <taxon>Hyaloscyphaceae</taxon>
        <taxon>Hyaloscypha</taxon>
        <taxon>Hyaloscypha variabilis</taxon>
    </lineage>
</organism>
<evidence type="ECO:0000313" key="2">
    <source>
        <dbReference type="EMBL" id="PMD36366.1"/>
    </source>
</evidence>
<accession>A0A2J6RCX5</accession>
<dbReference type="Proteomes" id="UP000235786">
    <property type="component" value="Unassembled WGS sequence"/>
</dbReference>
<dbReference type="AlphaFoldDB" id="A0A2J6RCX5"/>
<protein>
    <submittedName>
        <fullName evidence="2">Glycoside hydrolase family 5 protein</fullName>
    </submittedName>
</protein>
<sequence length="181" mass="19883">MSTEESCGFVHRAGVWLLIFGSVLAPNASKAQHCLQTSNYFSTCFQSSNFTQTKKFLVYKCFPAVGVNSLDIGEGFGHDGWFFNATNFNYSLQAVDGVLSFIKNSGHIGSFTSAPSNEASDNFAGFGSAAGLTTNGTDWINTYIKACLAKIAQIDKRIPLMRQDFFKGEEYCHHSTTPRRT</sequence>
<feature type="chain" id="PRO_5014324567" evidence="1">
    <location>
        <begin position="32"/>
        <end position="181"/>
    </location>
</feature>
<feature type="signal peptide" evidence="1">
    <location>
        <begin position="1"/>
        <end position="31"/>
    </location>
</feature>
<keyword evidence="3" id="KW-1185">Reference proteome</keyword>
<dbReference type="OrthoDB" id="1887033at2759"/>
<proteinExistence type="predicted"/>
<dbReference type="EMBL" id="KZ613951">
    <property type="protein sequence ID" value="PMD36366.1"/>
    <property type="molecule type" value="Genomic_DNA"/>
</dbReference>